<evidence type="ECO:0000256" key="1">
    <source>
        <dbReference type="SAM" id="MobiDB-lite"/>
    </source>
</evidence>
<dbReference type="EMBL" id="SMTF01000002">
    <property type="protein sequence ID" value="TDK27364.1"/>
    <property type="molecule type" value="Genomic_DNA"/>
</dbReference>
<dbReference type="RefSeq" id="WP_133320783.1">
    <property type="nucleotide sequence ID" value="NZ_SMTF01000002.1"/>
</dbReference>
<organism evidence="2 3">
    <name type="scientific">Luteimonas aestuarii</name>
    <dbReference type="NCBI Taxonomy" id="453837"/>
    <lineage>
        <taxon>Bacteria</taxon>
        <taxon>Pseudomonadati</taxon>
        <taxon>Pseudomonadota</taxon>
        <taxon>Gammaproteobacteria</taxon>
        <taxon>Lysobacterales</taxon>
        <taxon>Lysobacteraceae</taxon>
        <taxon>Luteimonas</taxon>
    </lineage>
</organism>
<dbReference type="OrthoDB" id="9806213at2"/>
<evidence type="ECO:0000313" key="2">
    <source>
        <dbReference type="EMBL" id="TDK27364.1"/>
    </source>
</evidence>
<feature type="region of interest" description="Disordered" evidence="1">
    <location>
        <begin position="120"/>
        <end position="140"/>
    </location>
</feature>
<reference evidence="2 3" key="1">
    <citation type="submission" date="2019-03" db="EMBL/GenBank/DDBJ databases">
        <title>Luteimonas zhaokaii sp.nov., isolated from the rectal contents of Plateau pika in Yushu, Qinghai Province, China.</title>
        <authorList>
            <person name="Zhang G."/>
        </authorList>
    </citation>
    <scope>NUCLEOTIDE SEQUENCE [LARGE SCALE GENOMIC DNA]</scope>
    <source>
        <strain evidence="2 3">B9</strain>
    </source>
</reference>
<sequence length="158" mass="17940">MHGLLFSSDFLREGIRDTRGWLDSEQEFLAFRDAIRRIYADVNDAGSWNEAQTEEDIIEPVLDALGWTDRSSQANTSAHGRHDVPDYLLFGSSDDKRKARAESSDVRRYRHGKAIVEAKRWNRPLDRSEGNDPLDAGTPSSQMLRYLSRVEVASDNAV</sequence>
<name>A0A4R5U1C3_9GAMM</name>
<dbReference type="Proteomes" id="UP000294796">
    <property type="component" value="Unassembled WGS sequence"/>
</dbReference>
<accession>A0A4R5U1C3</accession>
<gene>
    <name evidence="2" type="ORF">E2F46_04010</name>
</gene>
<protein>
    <recommendedName>
        <fullName evidence="4">Restriction endonuclease</fullName>
    </recommendedName>
</protein>
<feature type="compositionally biased region" description="Basic and acidic residues" evidence="1">
    <location>
        <begin position="120"/>
        <end position="130"/>
    </location>
</feature>
<keyword evidence="3" id="KW-1185">Reference proteome</keyword>
<evidence type="ECO:0008006" key="4">
    <source>
        <dbReference type="Google" id="ProtNLM"/>
    </source>
</evidence>
<proteinExistence type="predicted"/>
<comment type="caution">
    <text evidence="2">The sequence shown here is derived from an EMBL/GenBank/DDBJ whole genome shotgun (WGS) entry which is preliminary data.</text>
</comment>
<evidence type="ECO:0000313" key="3">
    <source>
        <dbReference type="Proteomes" id="UP000294796"/>
    </source>
</evidence>
<dbReference type="AlphaFoldDB" id="A0A4R5U1C3"/>